<keyword evidence="3" id="KW-0378">Hydrolase</keyword>
<name>A0ABW5V8M1_9BACI</name>
<comment type="caution">
    <text evidence="3">The sequence shown here is derived from an EMBL/GenBank/DDBJ whole genome shotgun (WGS) entry which is preliminary data.</text>
</comment>
<dbReference type="Proteomes" id="UP001597502">
    <property type="component" value="Unassembled WGS sequence"/>
</dbReference>
<keyword evidence="1" id="KW-0732">Signal</keyword>
<feature type="domain" description="PrcB C-terminal" evidence="2">
    <location>
        <begin position="75"/>
        <end position="141"/>
    </location>
</feature>
<organism evidence="3 4">
    <name type="scientific">Lentibacillus juripiscarius</name>
    <dbReference type="NCBI Taxonomy" id="257446"/>
    <lineage>
        <taxon>Bacteria</taxon>
        <taxon>Bacillati</taxon>
        <taxon>Bacillota</taxon>
        <taxon>Bacilli</taxon>
        <taxon>Bacillales</taxon>
        <taxon>Bacillaceae</taxon>
        <taxon>Lentibacillus</taxon>
    </lineage>
</organism>
<sequence length="164" mass="17689">MRGVILMILTCSLLAGCGSGAAEDGKMTGENSNKKGAELSFETVTADEAPDLVQQWIREHKSESAQKVFHAEGKTYVIIMLGQKPTGGYDVAIEQVKSVSMAKPGTEAETGQVAVRYHVTEPGKDSFSTQALTYPMAIAELDGKRDETFQFINEVEPEELTADG</sequence>
<proteinExistence type="predicted"/>
<feature type="chain" id="PRO_5046323195" evidence="1">
    <location>
        <begin position="22"/>
        <end position="164"/>
    </location>
</feature>
<keyword evidence="4" id="KW-1185">Reference proteome</keyword>
<evidence type="ECO:0000259" key="2">
    <source>
        <dbReference type="Pfam" id="PF14343"/>
    </source>
</evidence>
<accession>A0ABW5V8M1</accession>
<evidence type="ECO:0000256" key="1">
    <source>
        <dbReference type="SAM" id="SignalP"/>
    </source>
</evidence>
<evidence type="ECO:0000313" key="3">
    <source>
        <dbReference type="EMBL" id="MFD2762398.1"/>
    </source>
</evidence>
<keyword evidence="3" id="KW-0645">Protease</keyword>
<feature type="signal peptide" evidence="1">
    <location>
        <begin position="1"/>
        <end position="21"/>
    </location>
</feature>
<dbReference type="RefSeq" id="WP_382395862.1">
    <property type="nucleotide sequence ID" value="NZ_JBHUNA010000041.1"/>
</dbReference>
<dbReference type="Pfam" id="PF14343">
    <property type="entry name" value="PrcB_C"/>
    <property type="match status" value="1"/>
</dbReference>
<dbReference type="GO" id="GO:0006508">
    <property type="term" value="P:proteolysis"/>
    <property type="evidence" value="ECO:0007669"/>
    <property type="project" value="UniProtKB-KW"/>
</dbReference>
<dbReference type="EMBL" id="JBHUNA010000041">
    <property type="protein sequence ID" value="MFD2762398.1"/>
    <property type="molecule type" value="Genomic_DNA"/>
</dbReference>
<protein>
    <submittedName>
        <fullName evidence="3">Protease complex subunit PrcB family protein</fullName>
    </submittedName>
</protein>
<reference evidence="4" key="1">
    <citation type="journal article" date="2019" name="Int. J. Syst. Evol. Microbiol.">
        <title>The Global Catalogue of Microorganisms (GCM) 10K type strain sequencing project: providing services to taxonomists for standard genome sequencing and annotation.</title>
        <authorList>
            <consortium name="The Broad Institute Genomics Platform"/>
            <consortium name="The Broad Institute Genome Sequencing Center for Infectious Disease"/>
            <person name="Wu L."/>
            <person name="Ma J."/>
        </authorList>
    </citation>
    <scope>NUCLEOTIDE SEQUENCE [LARGE SCALE GENOMIC DNA]</scope>
    <source>
        <strain evidence="4">TISTR 1535</strain>
    </source>
</reference>
<dbReference type="InterPro" id="IPR025748">
    <property type="entry name" value="PrcB_C_dom"/>
</dbReference>
<evidence type="ECO:0000313" key="4">
    <source>
        <dbReference type="Proteomes" id="UP001597502"/>
    </source>
</evidence>
<gene>
    <name evidence="3" type="ORF">ACFSUO_15685</name>
</gene>
<dbReference type="PROSITE" id="PS51257">
    <property type="entry name" value="PROKAR_LIPOPROTEIN"/>
    <property type="match status" value="1"/>
</dbReference>
<dbReference type="GO" id="GO:0008233">
    <property type="term" value="F:peptidase activity"/>
    <property type="evidence" value="ECO:0007669"/>
    <property type="project" value="UniProtKB-KW"/>
</dbReference>